<dbReference type="InterPro" id="IPR036322">
    <property type="entry name" value="WD40_repeat_dom_sf"/>
</dbReference>
<feature type="region of interest" description="Disordered" evidence="1">
    <location>
        <begin position="547"/>
        <end position="608"/>
    </location>
</feature>
<feature type="compositionally biased region" description="Low complexity" evidence="1">
    <location>
        <begin position="42"/>
        <end position="58"/>
    </location>
</feature>
<feature type="compositionally biased region" description="Low complexity" evidence="1">
    <location>
        <begin position="493"/>
        <end position="517"/>
    </location>
</feature>
<accession>A0ABR4FDA5</accession>
<dbReference type="SUPFAM" id="SSF50978">
    <property type="entry name" value="WD40 repeat-like"/>
    <property type="match status" value="1"/>
</dbReference>
<name>A0ABR4FDA5_9PEZI</name>
<dbReference type="Proteomes" id="UP001600888">
    <property type="component" value="Unassembled WGS sequence"/>
</dbReference>
<dbReference type="InterPro" id="IPR051150">
    <property type="entry name" value="SWT21/TCAB1_mRNA_Telomere"/>
</dbReference>
<keyword evidence="3" id="KW-1185">Reference proteome</keyword>
<feature type="compositionally biased region" description="Polar residues" evidence="1">
    <location>
        <begin position="599"/>
        <end position="608"/>
    </location>
</feature>
<proteinExistence type="predicted"/>
<evidence type="ECO:0000313" key="3">
    <source>
        <dbReference type="Proteomes" id="UP001600888"/>
    </source>
</evidence>
<feature type="region of interest" description="Disordered" evidence="1">
    <location>
        <begin position="33"/>
        <end position="66"/>
    </location>
</feature>
<dbReference type="PANTHER" id="PTHR13211">
    <property type="entry name" value="TELOMERASE CAJAL BODY PROTEIN 1"/>
    <property type="match status" value="1"/>
</dbReference>
<protein>
    <submittedName>
        <fullName evidence="2">Uncharacterized protein</fullName>
    </submittedName>
</protein>
<reference evidence="2 3" key="1">
    <citation type="submission" date="2024-03" db="EMBL/GenBank/DDBJ databases">
        <title>A high-quality draft genome sequence of Diaporthe vaccinii, a causative agent of upright dieback and viscid rot disease in cranberry plants.</title>
        <authorList>
            <person name="Sarrasin M."/>
            <person name="Lang B.F."/>
            <person name="Burger G."/>
        </authorList>
    </citation>
    <scope>NUCLEOTIDE SEQUENCE [LARGE SCALE GENOMIC DNA]</scope>
    <source>
        <strain evidence="2 3">IS7</strain>
    </source>
</reference>
<evidence type="ECO:0000313" key="2">
    <source>
        <dbReference type="EMBL" id="KAL2292680.1"/>
    </source>
</evidence>
<dbReference type="EMBL" id="JBAWTH010000002">
    <property type="protein sequence ID" value="KAL2292680.1"/>
    <property type="molecule type" value="Genomic_DNA"/>
</dbReference>
<organism evidence="2 3">
    <name type="scientific">Diaporthe vaccinii</name>
    <dbReference type="NCBI Taxonomy" id="105482"/>
    <lineage>
        <taxon>Eukaryota</taxon>
        <taxon>Fungi</taxon>
        <taxon>Dikarya</taxon>
        <taxon>Ascomycota</taxon>
        <taxon>Pezizomycotina</taxon>
        <taxon>Sordariomycetes</taxon>
        <taxon>Sordariomycetidae</taxon>
        <taxon>Diaporthales</taxon>
        <taxon>Diaporthaceae</taxon>
        <taxon>Diaporthe</taxon>
        <taxon>Diaporthe eres species complex</taxon>
    </lineage>
</organism>
<gene>
    <name evidence="2" type="ORF">FJTKL_07775</name>
</gene>
<sequence length="608" mass="65103">MPGVAPDIKLVASNTHGRGLDIFSRVFSARLAASETPASDGPKSASPSPLRSSKSDSGSGEDEPAKAVHANAFSRAPSIYKGAQWTADGTTIIASTYHNQLCSFVIPSDLLEPREHPLSLRPQKTLDLPETTNVFAPAPYFALENPDTHHVLVACRDHPIQIFRALPATLTPGDEPQESHHQPHETSSLFSYRLISPQTEAYLPVHSLVWPSPYAAPSSSFFVGSNNLIAQFNLHRIGQGPQQVVHTIPSKRHISKGNGVGMRGMVSALSMQNDENHVPTGLLAAGTWTRWVGLYDFARGGERVATWSVADAVASAAVPDPTPGSQQQPYVPSQRLTSRGRKQPIIGIGGAGINQTAWSPDGRYLLVNERQSTGILIYDVRVTNKVLGFLADRDALTHQRLDLAVYPDSEGVGGFEVWAGTRDGTVKVWQGVGNDEGCIWPSWDFSTRGEADAEEKAVRSPVGSVSLHKYGSVVATCTGGWRVTGEDDDDKVSSSSSSSGSYSDGESGSSSSTRPSSKPNRHAGGSSDNRTFDKSYLKIWSIRSKLPDGASPEVMATSETETTQADVHLNTSHRDVSQMGTSSMDTIPTTVEYSEDGTTHTGGQSSSA</sequence>
<feature type="compositionally biased region" description="Polar residues" evidence="1">
    <location>
        <begin position="578"/>
        <end position="592"/>
    </location>
</feature>
<evidence type="ECO:0000256" key="1">
    <source>
        <dbReference type="SAM" id="MobiDB-lite"/>
    </source>
</evidence>
<feature type="region of interest" description="Disordered" evidence="1">
    <location>
        <begin position="317"/>
        <end position="336"/>
    </location>
</feature>
<comment type="caution">
    <text evidence="2">The sequence shown here is derived from an EMBL/GenBank/DDBJ whole genome shotgun (WGS) entry which is preliminary data.</text>
</comment>
<feature type="compositionally biased region" description="Polar residues" evidence="1">
    <location>
        <begin position="323"/>
        <end position="336"/>
    </location>
</feature>
<feature type="region of interest" description="Disordered" evidence="1">
    <location>
        <begin position="481"/>
        <end position="530"/>
    </location>
</feature>
<dbReference type="PANTHER" id="PTHR13211:SF0">
    <property type="entry name" value="TELOMERASE CAJAL BODY PROTEIN 1"/>
    <property type="match status" value="1"/>
</dbReference>